<evidence type="ECO:0000313" key="1">
    <source>
        <dbReference type="Proteomes" id="UP000887579"/>
    </source>
</evidence>
<accession>A0AC34F5I8</accession>
<evidence type="ECO:0000313" key="2">
    <source>
        <dbReference type="WBParaSite" id="ES5_v2.g12323.t1"/>
    </source>
</evidence>
<dbReference type="WBParaSite" id="ES5_v2.g12323.t1">
    <property type="protein sequence ID" value="ES5_v2.g12323.t1"/>
    <property type="gene ID" value="ES5_v2.g12323"/>
</dbReference>
<reference evidence="2" key="1">
    <citation type="submission" date="2022-11" db="UniProtKB">
        <authorList>
            <consortium name="WormBaseParasite"/>
        </authorList>
    </citation>
    <scope>IDENTIFICATION</scope>
</reference>
<protein>
    <submittedName>
        <fullName evidence="2">Uncharacterized protein</fullName>
    </submittedName>
</protein>
<sequence length="185" mass="20812">MSDVFHSNNLQVKKGSNSWNKSNKHLSTTFLNSNQERDELNKSKSVNSSTLSLHISAYENSIEAKNDTLNDAEKGHEKGAIIGLIKKLRISNDFADGSTSLIQNPFEFSRQQDDQANRHEMMNFKASQRLLNPNQMDANNQNRPSPVSRYATTSGKRTNRQRFPIGFSPAQTSEINSNKNSPLKV</sequence>
<name>A0AC34F5I8_9BILA</name>
<proteinExistence type="predicted"/>
<organism evidence="1 2">
    <name type="scientific">Panagrolaimus sp. ES5</name>
    <dbReference type="NCBI Taxonomy" id="591445"/>
    <lineage>
        <taxon>Eukaryota</taxon>
        <taxon>Metazoa</taxon>
        <taxon>Ecdysozoa</taxon>
        <taxon>Nematoda</taxon>
        <taxon>Chromadorea</taxon>
        <taxon>Rhabditida</taxon>
        <taxon>Tylenchina</taxon>
        <taxon>Panagrolaimomorpha</taxon>
        <taxon>Panagrolaimoidea</taxon>
        <taxon>Panagrolaimidae</taxon>
        <taxon>Panagrolaimus</taxon>
    </lineage>
</organism>
<dbReference type="Proteomes" id="UP000887579">
    <property type="component" value="Unplaced"/>
</dbReference>